<evidence type="ECO:0000256" key="3">
    <source>
        <dbReference type="SAM" id="MobiDB-lite"/>
    </source>
</evidence>
<sequence>MFKTLFIKLQNSKISVLGGFVYGGKNSRISDSSGQSLIEILIALAIGALMIGAASIGVAFMLRSTSTNQNLQSASGFMQEIVNKTRSFAGASWHDLYGLTKGADTHYFLSPSSTVLFAVEGKQGGFDNDVGSGLLGKWGFDEATGTIVYDETGSNNNGTMYDNPTRATSTCETGYCLDFNGNSYVKMLSSGNFLFSGDFTVSFWENASGSARQHAFSLGNSAFSNNLDFDFNDTAGVSAYWNGSGSNNIQAGATGDYTDAKWHHILLTRNSSTLDLFIDGVSVGTSTYAGDIGTAGDTLTIGKLNSSSSYYWSGSIDEVRVYGRSLSSDEVYQLYNSRPFSRYFSVEDVCRTNDASSTISGVAPCGSGSFQDPSTEKITVTVEWISNGSTASTQTSDYITRWKNDVFEQTDWSGASGSDGPYTEPESVFSTSSNVDTNTQGTIRIHNL</sequence>
<keyword evidence="2" id="KW-1015">Disulfide bond</keyword>
<dbReference type="AlphaFoldDB" id="A0A0G1P732"/>
<dbReference type="Gene3D" id="2.60.120.200">
    <property type="match status" value="1"/>
</dbReference>
<protein>
    <recommendedName>
        <fullName evidence="5">LamG-like jellyroll fold domain-containing protein</fullName>
    </recommendedName>
</protein>
<comment type="caution">
    <text evidence="6">The sequence shown here is derived from an EMBL/GenBank/DDBJ whole genome shotgun (WGS) entry which is preliminary data.</text>
</comment>
<evidence type="ECO:0000313" key="6">
    <source>
        <dbReference type="EMBL" id="KKT92184.1"/>
    </source>
</evidence>
<dbReference type="InterPro" id="IPR006558">
    <property type="entry name" value="LamG-like"/>
</dbReference>
<dbReference type="Pfam" id="PF07963">
    <property type="entry name" value="N_methyl"/>
    <property type="match status" value="1"/>
</dbReference>
<evidence type="ECO:0000313" key="7">
    <source>
        <dbReference type="Proteomes" id="UP000033966"/>
    </source>
</evidence>
<gene>
    <name evidence="6" type="ORF">UW92_C0005G0032</name>
</gene>
<dbReference type="Pfam" id="PF13385">
    <property type="entry name" value="Laminin_G_3"/>
    <property type="match status" value="1"/>
</dbReference>
<feature type="domain" description="LamG-like jellyroll fold" evidence="5">
    <location>
        <begin position="197"/>
        <end position="329"/>
    </location>
</feature>
<proteinExistence type="predicted"/>
<keyword evidence="4" id="KW-0812">Transmembrane</keyword>
<dbReference type="Proteomes" id="UP000033966">
    <property type="component" value="Unassembled WGS sequence"/>
</dbReference>
<reference evidence="6 7" key="1">
    <citation type="journal article" date="2015" name="Nature">
        <title>rRNA introns, odd ribosomes, and small enigmatic genomes across a large radiation of phyla.</title>
        <authorList>
            <person name="Brown C.T."/>
            <person name="Hug L.A."/>
            <person name="Thomas B.C."/>
            <person name="Sharon I."/>
            <person name="Castelle C.J."/>
            <person name="Singh A."/>
            <person name="Wilkins M.J."/>
            <person name="Williams K.H."/>
            <person name="Banfield J.F."/>
        </authorList>
    </citation>
    <scope>NUCLEOTIDE SEQUENCE [LARGE SCALE GENOMIC DNA]</scope>
</reference>
<evidence type="ECO:0000256" key="4">
    <source>
        <dbReference type="SAM" id="Phobius"/>
    </source>
</evidence>
<dbReference type="InterPro" id="IPR013320">
    <property type="entry name" value="ConA-like_dom_sf"/>
</dbReference>
<organism evidence="6 7">
    <name type="scientific">Candidatus Jorgensenbacteria bacterium GW2011_GWA2_45_13</name>
    <dbReference type="NCBI Taxonomy" id="1618662"/>
    <lineage>
        <taxon>Bacteria</taxon>
        <taxon>Candidatus Joergenseniibacteriota</taxon>
    </lineage>
</organism>
<feature type="region of interest" description="Disordered" evidence="3">
    <location>
        <begin position="410"/>
        <end position="436"/>
    </location>
</feature>
<evidence type="ECO:0000259" key="5">
    <source>
        <dbReference type="SMART" id="SM00560"/>
    </source>
</evidence>
<keyword evidence="1" id="KW-0732">Signal</keyword>
<feature type="transmembrane region" description="Helical" evidence="4">
    <location>
        <begin position="37"/>
        <end position="62"/>
    </location>
</feature>
<dbReference type="SMART" id="SM00560">
    <property type="entry name" value="LamGL"/>
    <property type="match status" value="1"/>
</dbReference>
<accession>A0A0G1P732</accession>
<keyword evidence="4" id="KW-1133">Transmembrane helix</keyword>
<keyword evidence="4" id="KW-0472">Membrane</keyword>
<evidence type="ECO:0000256" key="2">
    <source>
        <dbReference type="ARBA" id="ARBA00023157"/>
    </source>
</evidence>
<dbReference type="SUPFAM" id="SSF49899">
    <property type="entry name" value="Concanavalin A-like lectins/glucanases"/>
    <property type="match status" value="1"/>
</dbReference>
<dbReference type="EMBL" id="LCKF01000005">
    <property type="protein sequence ID" value="KKT92184.1"/>
    <property type="molecule type" value="Genomic_DNA"/>
</dbReference>
<evidence type="ECO:0000256" key="1">
    <source>
        <dbReference type="ARBA" id="ARBA00022729"/>
    </source>
</evidence>
<dbReference type="InterPro" id="IPR012902">
    <property type="entry name" value="N_methyl_site"/>
</dbReference>
<name>A0A0G1P732_9BACT</name>